<dbReference type="RefSeq" id="WP_166848852.1">
    <property type="nucleotide sequence ID" value="NZ_JAAONY010000001.1"/>
</dbReference>
<proteinExistence type="predicted"/>
<feature type="coiled-coil region" evidence="1">
    <location>
        <begin position="371"/>
        <end position="398"/>
    </location>
</feature>
<keyword evidence="1" id="KW-0175">Coiled coil</keyword>
<accession>A0A7X0MVF2</accession>
<reference evidence="3 4" key="1">
    <citation type="submission" date="2020-08" db="EMBL/GenBank/DDBJ databases">
        <title>Genomic Encyclopedia of Type Strains, Phase IV (KMG-IV): sequencing the most valuable type-strain genomes for metagenomic binning, comparative biology and taxonomic classification.</title>
        <authorList>
            <person name="Goeker M."/>
        </authorList>
    </citation>
    <scope>NUCLEOTIDE SEQUENCE [LARGE SCALE GENOMIC DNA]</scope>
    <source>
        <strain evidence="3 4">DSM 22368</strain>
    </source>
</reference>
<dbReference type="AlphaFoldDB" id="A0A7X0MVF2"/>
<sequence length="399" mass="45293">MFNGNYILISITLIVSASISASNKNKLGFDNLDQANILYISSWNKDLPWQRDIESSLKSQLTKDPRDINLFTEYLDSSRFNHRNYYEEFKNYLSKKYSFKIDLVITQSDPAAIFLKSFPELLPGTKRFYVSSNSNVLPEGNDIQTLNILEDFDTSISEAIKVSGAKNIYIIGDSSEDDGDIRISNIRKSEKNIGSGVNFHYLIDVPFDELIDRVSELSNESIIYYALIYNTGDKKITPYKGAQLLSKYANRPIFSHWDSLIGSGIIGGYLISGEALGIAIYQNINAFLSSESLMSIQSDKIAKKHIYDWHQTVRWNINLNNISEGFIIRNKPPTLYEQFKVQVIGAALIFITLILLTGSLIISNTRRKVLVSELEMERASLEEKVDLRTEELKNLTGKL</sequence>
<dbReference type="EMBL" id="JACHHT010000001">
    <property type="protein sequence ID" value="MBB6521313.1"/>
    <property type="molecule type" value="Genomic_DNA"/>
</dbReference>
<protein>
    <submittedName>
        <fullName evidence="3">Uncharacterized protein</fullName>
    </submittedName>
</protein>
<dbReference type="InParanoid" id="A0A7X0MVF2"/>
<keyword evidence="4" id="KW-1185">Reference proteome</keyword>
<feature type="transmembrane region" description="Helical" evidence="2">
    <location>
        <begin position="343"/>
        <end position="362"/>
    </location>
</feature>
<name>A0A7X0MVF2_9GAMM</name>
<keyword evidence="2" id="KW-1133">Transmembrane helix</keyword>
<gene>
    <name evidence="3" type="ORF">HNR48_001591</name>
</gene>
<keyword evidence="2" id="KW-0472">Membrane</keyword>
<evidence type="ECO:0000313" key="4">
    <source>
        <dbReference type="Proteomes" id="UP000528457"/>
    </source>
</evidence>
<comment type="caution">
    <text evidence="3">The sequence shown here is derived from an EMBL/GenBank/DDBJ whole genome shotgun (WGS) entry which is preliminary data.</text>
</comment>
<evidence type="ECO:0000256" key="1">
    <source>
        <dbReference type="SAM" id="Coils"/>
    </source>
</evidence>
<dbReference type="Proteomes" id="UP000528457">
    <property type="component" value="Unassembled WGS sequence"/>
</dbReference>
<evidence type="ECO:0000256" key="2">
    <source>
        <dbReference type="SAM" id="Phobius"/>
    </source>
</evidence>
<organism evidence="3 4">
    <name type="scientific">Pseudoteredinibacter isoporae</name>
    <dbReference type="NCBI Taxonomy" id="570281"/>
    <lineage>
        <taxon>Bacteria</taxon>
        <taxon>Pseudomonadati</taxon>
        <taxon>Pseudomonadota</taxon>
        <taxon>Gammaproteobacteria</taxon>
        <taxon>Cellvibrionales</taxon>
        <taxon>Cellvibrionaceae</taxon>
        <taxon>Pseudoteredinibacter</taxon>
    </lineage>
</organism>
<keyword evidence="2" id="KW-0812">Transmembrane</keyword>
<evidence type="ECO:0000313" key="3">
    <source>
        <dbReference type="EMBL" id="MBB6521313.1"/>
    </source>
</evidence>